<comment type="caution">
    <text evidence="1">The sequence shown here is derived from an EMBL/GenBank/DDBJ whole genome shotgun (WGS) entry which is preliminary data.</text>
</comment>
<protein>
    <submittedName>
        <fullName evidence="1">Uncharacterized protein</fullName>
    </submittedName>
</protein>
<name>A0AAD4XXS9_9MAGN</name>
<dbReference type="EMBL" id="JAJJMB010000948">
    <property type="protein sequence ID" value="KAI3960230.1"/>
    <property type="molecule type" value="Genomic_DNA"/>
</dbReference>
<sequence>MASKKIHLFRQSAVKAGTPGRYYINPSEKLMSRTSEWGVVEREDGIELIFNESVFGDIPFFGKIYYNQAIGDAEKKDDDYSYIMNTDFLDVKKMICEIRDGVSKFHVPKIKVEENKKKVVGVQAK</sequence>
<keyword evidence="2" id="KW-1185">Reference proteome</keyword>
<evidence type="ECO:0000313" key="2">
    <source>
        <dbReference type="Proteomes" id="UP001202328"/>
    </source>
</evidence>
<evidence type="ECO:0000313" key="1">
    <source>
        <dbReference type="EMBL" id="KAI3960230.1"/>
    </source>
</evidence>
<reference evidence="1" key="1">
    <citation type="submission" date="2022-04" db="EMBL/GenBank/DDBJ databases">
        <title>A functionally conserved STORR gene fusion in Papaver species that diverged 16.8 million years ago.</title>
        <authorList>
            <person name="Catania T."/>
        </authorList>
    </citation>
    <scope>NUCLEOTIDE SEQUENCE</scope>
    <source>
        <strain evidence="1">S-188037</strain>
    </source>
</reference>
<proteinExistence type="predicted"/>
<organism evidence="1 2">
    <name type="scientific">Papaver atlanticum</name>
    <dbReference type="NCBI Taxonomy" id="357466"/>
    <lineage>
        <taxon>Eukaryota</taxon>
        <taxon>Viridiplantae</taxon>
        <taxon>Streptophyta</taxon>
        <taxon>Embryophyta</taxon>
        <taxon>Tracheophyta</taxon>
        <taxon>Spermatophyta</taxon>
        <taxon>Magnoliopsida</taxon>
        <taxon>Ranunculales</taxon>
        <taxon>Papaveraceae</taxon>
        <taxon>Papaveroideae</taxon>
        <taxon>Papaver</taxon>
    </lineage>
</organism>
<accession>A0AAD4XXS9</accession>
<dbReference type="AlphaFoldDB" id="A0AAD4XXS9"/>
<gene>
    <name evidence="1" type="ORF">MKW98_016954</name>
</gene>
<dbReference type="Proteomes" id="UP001202328">
    <property type="component" value="Unassembled WGS sequence"/>
</dbReference>